<dbReference type="GO" id="GO:0007165">
    <property type="term" value="P:signal transduction"/>
    <property type="evidence" value="ECO:0007669"/>
    <property type="project" value="UniProtKB-KW"/>
</dbReference>
<dbReference type="SMART" id="SM00283">
    <property type="entry name" value="MA"/>
    <property type="match status" value="1"/>
</dbReference>
<reference evidence="11 12" key="1">
    <citation type="submission" date="2019-11" db="EMBL/GenBank/DDBJ databases">
        <title>Genome sequence of Moorella glycerini DSM11254.</title>
        <authorList>
            <person name="Poehlein A."/>
            <person name="Boeer T."/>
            <person name="Daniel R."/>
        </authorList>
    </citation>
    <scope>NUCLEOTIDE SEQUENCE [LARGE SCALE GENOMIC DNA]</scope>
    <source>
        <strain evidence="11 12">DSM 11254</strain>
    </source>
</reference>
<accession>A0A6I5ZP14</accession>
<evidence type="ECO:0000256" key="9">
    <source>
        <dbReference type="SAM" id="Phobius"/>
    </source>
</evidence>
<dbReference type="PANTHER" id="PTHR32089:SF112">
    <property type="entry name" value="LYSOZYME-LIKE PROTEIN-RELATED"/>
    <property type="match status" value="1"/>
</dbReference>
<dbReference type="Gene3D" id="1.10.287.950">
    <property type="entry name" value="Methyl-accepting chemotaxis protein"/>
    <property type="match status" value="1"/>
</dbReference>
<sequence length="537" mass="58130">MERSILVTTLASIFLWLSIFIIKAPLSRGYFPVVIGLNLLFFGYLYYTYHCWFKKPLIALNESIKKISSGQLAWEEPPRGGREIQALVTSVRELVWQYRQVLGRFYAAGEQLNLCATQLAGGLDNIKLAAGEISKAVESMASGADKQAQAAGIVLKVSEEGVEQGQKTIATAREAAHLFRDTRTSLDSLGSVLHTLLEHIENTASTNQLASGRIKELQQHARQITAIIEIVGNIAAQTNLLALNAAIEAARAGEQGRGFAVVAEEVRKLAESSARAAEEINGVITIIAREIEAISAQIEAASSAAAQNLATGRAARESLAATSQAMIEAEKAMDTILAAATSQQDQENKIKALAGKVAMISQNTAAAAEECAAGMEEQSASLDELAGTGRRLQEMAGQLQQIVASSGGEGELDEYTRGRVREALAYLEMVAADKRIVTMDIRRHEEALLEYYNRHPVFEALISADREGQVIFNTNTISKVKDFSFRTWFREAITGKPFVSKVYISAITSKLIVTIAVPIKKPDGEITGTLCGGLMLE</sequence>
<name>A0A6I5ZP14_9FIRM</name>
<dbReference type="SUPFAM" id="SSF103190">
    <property type="entry name" value="Sensory domain-like"/>
    <property type="match status" value="1"/>
</dbReference>
<dbReference type="EMBL" id="CP046244">
    <property type="protein sequence ID" value="QGP91357.1"/>
    <property type="molecule type" value="Genomic_DNA"/>
</dbReference>
<keyword evidence="5 9" id="KW-1133">Transmembrane helix</keyword>
<dbReference type="InterPro" id="IPR033479">
    <property type="entry name" value="dCache_1"/>
</dbReference>
<evidence type="ECO:0000256" key="2">
    <source>
        <dbReference type="ARBA" id="ARBA00022475"/>
    </source>
</evidence>
<dbReference type="Proteomes" id="UP000425916">
    <property type="component" value="Chromosome"/>
</dbReference>
<comment type="subcellular location">
    <subcellularLocation>
        <location evidence="1">Cell membrane</location>
        <topology evidence="1">Multi-pass membrane protein</topology>
    </subcellularLocation>
</comment>
<organism evidence="11 12">
    <name type="scientific">Neomoorella glycerini</name>
    <dbReference type="NCBI Taxonomy" id="55779"/>
    <lineage>
        <taxon>Bacteria</taxon>
        <taxon>Bacillati</taxon>
        <taxon>Bacillota</taxon>
        <taxon>Clostridia</taxon>
        <taxon>Neomoorellales</taxon>
        <taxon>Neomoorellaceae</taxon>
        <taxon>Neomoorella</taxon>
    </lineage>
</organism>
<dbReference type="GO" id="GO:0006935">
    <property type="term" value="P:chemotaxis"/>
    <property type="evidence" value="ECO:0007669"/>
    <property type="project" value="UniProtKB-KW"/>
</dbReference>
<feature type="transmembrane region" description="Helical" evidence="9">
    <location>
        <begin position="6"/>
        <end position="22"/>
    </location>
</feature>
<dbReference type="Pfam" id="PF02743">
    <property type="entry name" value="dCache_1"/>
    <property type="match status" value="1"/>
</dbReference>
<keyword evidence="12" id="KW-1185">Reference proteome</keyword>
<protein>
    <submittedName>
        <fullName evidence="11">Methyl-accepting chemotaxis protein (MCP) signaling domain protein</fullName>
    </submittedName>
</protein>
<keyword evidence="2" id="KW-1003">Cell membrane</keyword>
<evidence type="ECO:0000256" key="4">
    <source>
        <dbReference type="ARBA" id="ARBA00022692"/>
    </source>
</evidence>
<evidence type="ECO:0000256" key="7">
    <source>
        <dbReference type="ARBA" id="ARBA00023224"/>
    </source>
</evidence>
<evidence type="ECO:0000256" key="8">
    <source>
        <dbReference type="PROSITE-ProRule" id="PRU00284"/>
    </source>
</evidence>
<dbReference type="CDD" id="cd12914">
    <property type="entry name" value="PDC1_DGC_like"/>
    <property type="match status" value="1"/>
</dbReference>
<evidence type="ECO:0000256" key="5">
    <source>
        <dbReference type="ARBA" id="ARBA00022989"/>
    </source>
</evidence>
<dbReference type="InterPro" id="IPR004089">
    <property type="entry name" value="MCPsignal_dom"/>
</dbReference>
<dbReference type="OrthoDB" id="9816519at2"/>
<keyword evidence="3" id="KW-0145">Chemotaxis</keyword>
<dbReference type="Pfam" id="PF00015">
    <property type="entry name" value="MCPsignal"/>
    <property type="match status" value="1"/>
</dbReference>
<dbReference type="PROSITE" id="PS50111">
    <property type="entry name" value="CHEMOTAXIS_TRANSDUC_2"/>
    <property type="match status" value="1"/>
</dbReference>
<evidence type="ECO:0000256" key="6">
    <source>
        <dbReference type="ARBA" id="ARBA00023136"/>
    </source>
</evidence>
<dbReference type="Gene3D" id="3.30.450.20">
    <property type="entry name" value="PAS domain"/>
    <property type="match status" value="1"/>
</dbReference>
<keyword evidence="6 9" id="KW-0472">Membrane</keyword>
<gene>
    <name evidence="11" type="ORF">MGLY_06890</name>
</gene>
<evidence type="ECO:0000313" key="12">
    <source>
        <dbReference type="Proteomes" id="UP000425916"/>
    </source>
</evidence>
<dbReference type="RefSeq" id="WP_156271759.1">
    <property type="nucleotide sequence ID" value="NZ_CP046244.1"/>
</dbReference>
<dbReference type="PANTHER" id="PTHR32089">
    <property type="entry name" value="METHYL-ACCEPTING CHEMOTAXIS PROTEIN MCPB"/>
    <property type="match status" value="1"/>
</dbReference>
<evidence type="ECO:0000256" key="3">
    <source>
        <dbReference type="ARBA" id="ARBA00022500"/>
    </source>
</evidence>
<dbReference type="AlphaFoldDB" id="A0A6I5ZP14"/>
<evidence type="ECO:0000259" key="10">
    <source>
        <dbReference type="PROSITE" id="PS50111"/>
    </source>
</evidence>
<evidence type="ECO:0000256" key="1">
    <source>
        <dbReference type="ARBA" id="ARBA00004651"/>
    </source>
</evidence>
<proteinExistence type="predicted"/>
<dbReference type="GO" id="GO:0005886">
    <property type="term" value="C:plasma membrane"/>
    <property type="evidence" value="ECO:0007669"/>
    <property type="project" value="UniProtKB-SubCell"/>
</dbReference>
<evidence type="ECO:0000313" key="11">
    <source>
        <dbReference type="EMBL" id="QGP91357.1"/>
    </source>
</evidence>
<keyword evidence="4 9" id="KW-0812">Transmembrane</keyword>
<keyword evidence="7 8" id="KW-0807">Transducer</keyword>
<dbReference type="InterPro" id="IPR029151">
    <property type="entry name" value="Sensor-like_sf"/>
</dbReference>
<dbReference type="SUPFAM" id="SSF58104">
    <property type="entry name" value="Methyl-accepting chemotaxis protein (MCP) signaling domain"/>
    <property type="match status" value="1"/>
</dbReference>
<feature type="transmembrane region" description="Helical" evidence="9">
    <location>
        <begin position="29"/>
        <end position="47"/>
    </location>
</feature>
<feature type="domain" description="Methyl-accepting transducer" evidence="10">
    <location>
        <begin position="122"/>
        <end position="379"/>
    </location>
</feature>